<evidence type="ECO:0000313" key="4">
    <source>
        <dbReference type="Proteomes" id="UP001589595"/>
    </source>
</evidence>
<dbReference type="SUPFAM" id="SSF55729">
    <property type="entry name" value="Acyl-CoA N-acyltransferases (Nat)"/>
    <property type="match status" value="1"/>
</dbReference>
<keyword evidence="3" id="KW-0808">Transferase</keyword>
<dbReference type="InterPro" id="IPR036527">
    <property type="entry name" value="SCP2_sterol-bd_dom_sf"/>
</dbReference>
<dbReference type="Gene3D" id="3.40.630.30">
    <property type="match status" value="2"/>
</dbReference>
<dbReference type="GO" id="GO:0016746">
    <property type="term" value="F:acyltransferase activity"/>
    <property type="evidence" value="ECO:0007669"/>
    <property type="project" value="UniProtKB-KW"/>
</dbReference>
<dbReference type="SUPFAM" id="SSF55718">
    <property type="entry name" value="SCP-like"/>
    <property type="match status" value="1"/>
</dbReference>
<dbReference type="InterPro" id="IPR025559">
    <property type="entry name" value="Eis_dom"/>
</dbReference>
<keyword evidence="4" id="KW-1185">Reference proteome</keyword>
<dbReference type="EMBL" id="JBHMAJ010000001">
    <property type="protein sequence ID" value="MFB9822889.1"/>
    <property type="molecule type" value="Genomic_DNA"/>
</dbReference>
<dbReference type="PANTHER" id="PTHR37817">
    <property type="entry name" value="N-ACETYLTRANSFERASE EIS"/>
    <property type="match status" value="1"/>
</dbReference>
<protein>
    <submittedName>
        <fullName evidence="3">Enhanced intracellular survival protein Eis</fullName>
        <ecNumber evidence="3">2.3.1.-</ecNumber>
    </submittedName>
</protein>
<dbReference type="InterPro" id="IPR016181">
    <property type="entry name" value="Acyl_CoA_acyltransferase"/>
</dbReference>
<proteinExistence type="predicted"/>
<dbReference type="Proteomes" id="UP001589595">
    <property type="component" value="Unassembled WGS sequence"/>
</dbReference>
<comment type="caution">
    <text evidence="3">The sequence shown here is derived from an EMBL/GenBank/DDBJ whole genome shotgun (WGS) entry which is preliminary data.</text>
</comment>
<feature type="domain" description="N-acetyltransferase" evidence="2">
    <location>
        <begin position="25"/>
        <end position="167"/>
    </location>
</feature>
<dbReference type="GeneID" id="67212220"/>
<name>A0ABD5MGH5_9EURY</name>
<dbReference type="Pfam" id="PF13530">
    <property type="entry name" value="SCP2_2"/>
    <property type="match status" value="1"/>
</dbReference>
<evidence type="ECO:0000256" key="1">
    <source>
        <dbReference type="SAM" id="MobiDB-lite"/>
    </source>
</evidence>
<dbReference type="PROSITE" id="PS51186">
    <property type="entry name" value="GNAT"/>
    <property type="match status" value="1"/>
</dbReference>
<dbReference type="PANTHER" id="PTHR37817:SF1">
    <property type="entry name" value="N-ACETYLTRANSFERASE EIS"/>
    <property type="match status" value="1"/>
</dbReference>
<dbReference type="AlphaFoldDB" id="A0ABD5MGH5"/>
<organism evidence="3 4">
    <name type="scientific">Halobaculum roseum</name>
    <dbReference type="NCBI Taxonomy" id="2175149"/>
    <lineage>
        <taxon>Archaea</taxon>
        <taxon>Methanobacteriati</taxon>
        <taxon>Methanobacteriota</taxon>
        <taxon>Stenosarchaea group</taxon>
        <taxon>Halobacteria</taxon>
        <taxon>Halobacteriales</taxon>
        <taxon>Haloferacaceae</taxon>
        <taxon>Halobaculum</taxon>
    </lineage>
</organism>
<dbReference type="RefSeq" id="WP_222921976.1">
    <property type="nucleotide sequence ID" value="NZ_CP082286.1"/>
</dbReference>
<keyword evidence="3" id="KW-0012">Acyltransferase</keyword>
<dbReference type="InterPro" id="IPR041380">
    <property type="entry name" value="Acetyltransf_17"/>
</dbReference>
<reference evidence="3" key="1">
    <citation type="submission" date="2024-09" db="EMBL/GenBank/DDBJ databases">
        <authorList>
            <person name="Sun Q."/>
        </authorList>
    </citation>
    <scope>NUCLEOTIDE SEQUENCE [LARGE SCALE GENOMIC DNA]</scope>
    <source>
        <strain evidence="3">JCM 31273</strain>
    </source>
</reference>
<sequence length="420" mass="47002">MHYSAVPDAHENVFDGHLVYAFSPERGPDHEPEGPDRPASFHARGLYDTEDIENAVDPEDPRDPEDLDAADLAVVCGYYDFAARIRGGVRDVAGVSAVASPPEARRRGLVRDLLGHVHRELRDDGVAFAALWPFEYPFYRRLGYERICDYARIEVAPDALSSACPDPAGSYEQLDADDWPRLDAVYDEWATAEFRLNRSEDWWRNRVFESWGTDPYVYGWTDGDPGDALRGYVVYTITDEDDAEGKTMAVSEFAHVDREACGHLLRFCRNHDSQVERVRFTGPANTRLFDDLDDPRAAETEIRPGPMARVVDVGRALEEIAYPEDFDVTLVLDVRDDACEWNDDAFRLHVADGRGAVERVGDDAEADASLDIGALSRLVVGSHGVDRLVELGTVEVASESDRETLATLFPETDPFLREGF</sequence>
<feature type="compositionally biased region" description="Basic and acidic residues" evidence="1">
    <location>
        <begin position="26"/>
        <end position="36"/>
    </location>
</feature>
<dbReference type="EC" id="2.3.1.-" evidence="3"/>
<accession>A0ABD5MGH5</accession>
<dbReference type="InterPro" id="IPR000182">
    <property type="entry name" value="GNAT_dom"/>
</dbReference>
<dbReference type="Gene3D" id="3.30.1050.10">
    <property type="entry name" value="SCP2 sterol-binding domain"/>
    <property type="match status" value="1"/>
</dbReference>
<dbReference type="Pfam" id="PF17668">
    <property type="entry name" value="Acetyltransf_17"/>
    <property type="match status" value="1"/>
</dbReference>
<evidence type="ECO:0000313" key="3">
    <source>
        <dbReference type="EMBL" id="MFB9822889.1"/>
    </source>
</evidence>
<dbReference type="InterPro" id="IPR051554">
    <property type="entry name" value="Acetyltransferase_Eis"/>
</dbReference>
<gene>
    <name evidence="3" type="primary">eis</name>
    <name evidence="3" type="ORF">ACFFOL_01630</name>
</gene>
<evidence type="ECO:0000259" key="2">
    <source>
        <dbReference type="PROSITE" id="PS51186"/>
    </source>
</evidence>
<dbReference type="Pfam" id="PF13527">
    <property type="entry name" value="Acetyltransf_9"/>
    <property type="match status" value="1"/>
</dbReference>
<feature type="region of interest" description="Disordered" evidence="1">
    <location>
        <begin position="22"/>
        <end position="42"/>
    </location>
</feature>